<evidence type="ECO:0000259" key="2">
    <source>
        <dbReference type="Pfam" id="PF07007"/>
    </source>
</evidence>
<feature type="signal peptide" evidence="1">
    <location>
        <begin position="1"/>
        <end position="23"/>
    </location>
</feature>
<dbReference type="RefSeq" id="WP_126536865.1">
    <property type="nucleotide sequence ID" value="NZ_BSPM01000008.1"/>
</dbReference>
<evidence type="ECO:0000256" key="1">
    <source>
        <dbReference type="SAM" id="SignalP"/>
    </source>
</evidence>
<evidence type="ECO:0000313" key="4">
    <source>
        <dbReference type="Proteomes" id="UP000294547"/>
    </source>
</evidence>
<dbReference type="PANTHER" id="PTHR39176:SF1">
    <property type="entry name" value="PERIPLASMIC PROTEIN"/>
    <property type="match status" value="1"/>
</dbReference>
<dbReference type="EMBL" id="SNXY01000006">
    <property type="protein sequence ID" value="TDP86634.1"/>
    <property type="molecule type" value="Genomic_DNA"/>
</dbReference>
<dbReference type="Pfam" id="PF07007">
    <property type="entry name" value="LprI"/>
    <property type="match status" value="1"/>
</dbReference>
<reference evidence="3 4" key="1">
    <citation type="submission" date="2019-03" db="EMBL/GenBank/DDBJ databases">
        <title>Genomic Encyclopedia of Type Strains, Phase IV (KMG-IV): sequencing the most valuable type-strain genomes for metagenomic binning, comparative biology and taxonomic classification.</title>
        <authorList>
            <person name="Goeker M."/>
        </authorList>
    </citation>
    <scope>NUCLEOTIDE SEQUENCE [LARGE SCALE GENOMIC DNA]</scope>
    <source>
        <strain evidence="3 4">DSM 102969</strain>
    </source>
</reference>
<organism evidence="3 4">
    <name type="scientific">Oharaeibacter diazotrophicus</name>
    <dbReference type="NCBI Taxonomy" id="1920512"/>
    <lineage>
        <taxon>Bacteria</taxon>
        <taxon>Pseudomonadati</taxon>
        <taxon>Pseudomonadota</taxon>
        <taxon>Alphaproteobacteria</taxon>
        <taxon>Hyphomicrobiales</taxon>
        <taxon>Pleomorphomonadaceae</taxon>
        <taxon>Oharaeibacter</taxon>
    </lineage>
</organism>
<sequence length="165" mass="17969">MSRLRLLPLVAATLFASAAPVFAEDDPAVPTETDRQMIDMCLDEKKQNGEVAEVCVGLVAEPCLAEPDNQSTPMMGACLDKEATIWDDNLNAWYKQLVGKLEDDQVTALKESQRAWIAMRDSTCAFQASLWGGGTGAGPAAIECFMRETGHRALFLRAQLEFVSG</sequence>
<feature type="chain" id="PRO_5020832719" evidence="1">
    <location>
        <begin position="24"/>
        <end position="165"/>
    </location>
</feature>
<protein>
    <submittedName>
        <fullName evidence="3">Uncharacterized protein YecT (DUF1311 family)</fullName>
    </submittedName>
</protein>
<dbReference type="PANTHER" id="PTHR39176">
    <property type="entry name" value="PERIPLASMIC PROTEIN-RELATED"/>
    <property type="match status" value="1"/>
</dbReference>
<keyword evidence="1" id="KW-0732">Signal</keyword>
<evidence type="ECO:0000313" key="3">
    <source>
        <dbReference type="EMBL" id="TDP86634.1"/>
    </source>
</evidence>
<accession>A0A4R6RJM8</accession>
<dbReference type="AlphaFoldDB" id="A0A4R6RJM8"/>
<comment type="caution">
    <text evidence="3">The sequence shown here is derived from an EMBL/GenBank/DDBJ whole genome shotgun (WGS) entry which is preliminary data.</text>
</comment>
<proteinExistence type="predicted"/>
<feature type="domain" description="Lysozyme inhibitor LprI-like N-terminal" evidence="2">
    <location>
        <begin position="67"/>
        <end position="156"/>
    </location>
</feature>
<gene>
    <name evidence="3" type="ORF">EDD54_0513</name>
</gene>
<dbReference type="Gene3D" id="1.20.1270.180">
    <property type="match status" value="1"/>
</dbReference>
<name>A0A4R6RJM8_9HYPH</name>
<dbReference type="Proteomes" id="UP000294547">
    <property type="component" value="Unassembled WGS sequence"/>
</dbReference>
<keyword evidence="4" id="KW-1185">Reference proteome</keyword>
<dbReference type="InterPro" id="IPR009739">
    <property type="entry name" value="LprI-like_N"/>
</dbReference>
<dbReference type="OrthoDB" id="7340239at2"/>